<dbReference type="Pfam" id="PF00587">
    <property type="entry name" value="tRNA-synt_2b"/>
    <property type="match status" value="1"/>
</dbReference>
<dbReference type="GO" id="GO:0005739">
    <property type="term" value="C:mitochondrion"/>
    <property type="evidence" value="ECO:0007669"/>
    <property type="project" value="TreeGrafter"/>
</dbReference>
<keyword evidence="8" id="KW-0067">ATP-binding</keyword>
<reference evidence="14 15" key="1">
    <citation type="journal article" date="2016" name="Genome Biol. Evol.">
        <title>Divergent and convergent evolution of fungal pathogenicity.</title>
        <authorList>
            <person name="Shang Y."/>
            <person name="Xiao G."/>
            <person name="Zheng P."/>
            <person name="Cen K."/>
            <person name="Zhan S."/>
            <person name="Wang C."/>
        </authorList>
    </citation>
    <scope>NUCLEOTIDE SEQUENCE [LARGE SCALE GENOMIC DNA]</scope>
    <source>
        <strain evidence="14 15">RCEF 264</strain>
    </source>
</reference>
<evidence type="ECO:0000313" key="14">
    <source>
        <dbReference type="EMBL" id="OAA59833.1"/>
    </source>
</evidence>
<dbReference type="OrthoDB" id="10267474at2759"/>
<dbReference type="PANTHER" id="PTHR42753">
    <property type="entry name" value="MITOCHONDRIAL RIBOSOME PROTEIN L39/PROLYL-TRNA LIGASE FAMILY MEMBER"/>
    <property type="match status" value="1"/>
</dbReference>
<accession>A0A167SQG2</accession>
<dbReference type="Proteomes" id="UP000076874">
    <property type="component" value="Unassembled WGS sequence"/>
</dbReference>
<evidence type="ECO:0000256" key="4">
    <source>
        <dbReference type="ARBA" id="ARBA00012831"/>
    </source>
</evidence>
<dbReference type="InterPro" id="IPR002316">
    <property type="entry name" value="Pro-tRNA-ligase_IIa"/>
</dbReference>
<evidence type="ECO:0000256" key="5">
    <source>
        <dbReference type="ARBA" id="ARBA00022490"/>
    </source>
</evidence>
<keyword evidence="9" id="KW-0648">Protein biosynthesis</keyword>
<dbReference type="STRING" id="1081102.A0A167SQG2"/>
<keyword evidence="7" id="KW-0547">Nucleotide-binding</keyword>
<comment type="subcellular location">
    <subcellularLocation>
        <location evidence="1">Cytoplasm</location>
    </subcellularLocation>
</comment>
<evidence type="ECO:0000256" key="6">
    <source>
        <dbReference type="ARBA" id="ARBA00022598"/>
    </source>
</evidence>
<evidence type="ECO:0000256" key="10">
    <source>
        <dbReference type="ARBA" id="ARBA00023146"/>
    </source>
</evidence>
<keyword evidence="10 14" id="KW-0030">Aminoacyl-tRNA synthetase</keyword>
<dbReference type="InterPro" id="IPR050062">
    <property type="entry name" value="Pro-tRNA_synthetase"/>
</dbReference>
<keyword evidence="5" id="KW-0963">Cytoplasm</keyword>
<dbReference type="Gene3D" id="3.30.930.10">
    <property type="entry name" value="Bira Bifunctional Protein, Domain 2"/>
    <property type="match status" value="2"/>
</dbReference>
<dbReference type="FunFam" id="3.30.930.10:FF:000066">
    <property type="entry name" value="Proline--tRNA ligase"/>
    <property type="match status" value="1"/>
</dbReference>
<dbReference type="EC" id="6.1.1.15" evidence="4"/>
<dbReference type="GO" id="GO:0005524">
    <property type="term" value="F:ATP binding"/>
    <property type="evidence" value="ECO:0007669"/>
    <property type="project" value="UniProtKB-KW"/>
</dbReference>
<protein>
    <recommendedName>
        <fullName evidence="4">proline--tRNA ligase</fullName>
        <ecNumber evidence="4">6.1.1.15</ecNumber>
    </recommendedName>
    <alternativeName>
        <fullName evidence="11">Prolyl-tRNA synthetase</fullName>
    </alternativeName>
</protein>
<dbReference type="GO" id="GO:0006433">
    <property type="term" value="P:prolyl-tRNA aminoacylation"/>
    <property type="evidence" value="ECO:0007669"/>
    <property type="project" value="InterPro"/>
</dbReference>
<dbReference type="PANTHER" id="PTHR42753:SF2">
    <property type="entry name" value="PROLINE--TRNA LIGASE"/>
    <property type="match status" value="1"/>
</dbReference>
<evidence type="ECO:0000256" key="9">
    <source>
        <dbReference type="ARBA" id="ARBA00022917"/>
    </source>
</evidence>
<keyword evidence="15" id="KW-1185">Reference proteome</keyword>
<gene>
    <name evidence="14" type="ORF">SPI_06031</name>
</gene>
<dbReference type="InterPro" id="IPR006195">
    <property type="entry name" value="aa-tRNA-synth_II"/>
</dbReference>
<evidence type="ECO:0000256" key="3">
    <source>
        <dbReference type="ARBA" id="ARBA00011738"/>
    </source>
</evidence>
<dbReference type="InterPro" id="IPR002314">
    <property type="entry name" value="aa-tRNA-synt_IIb"/>
</dbReference>
<evidence type="ECO:0000313" key="15">
    <source>
        <dbReference type="Proteomes" id="UP000076874"/>
    </source>
</evidence>
<evidence type="ECO:0000259" key="13">
    <source>
        <dbReference type="PROSITE" id="PS50862"/>
    </source>
</evidence>
<organism evidence="14 15">
    <name type="scientific">Niveomyces insectorum RCEF 264</name>
    <dbReference type="NCBI Taxonomy" id="1081102"/>
    <lineage>
        <taxon>Eukaryota</taxon>
        <taxon>Fungi</taxon>
        <taxon>Dikarya</taxon>
        <taxon>Ascomycota</taxon>
        <taxon>Pezizomycotina</taxon>
        <taxon>Sordariomycetes</taxon>
        <taxon>Hypocreomycetidae</taxon>
        <taxon>Hypocreales</taxon>
        <taxon>Cordycipitaceae</taxon>
        <taxon>Niveomyces</taxon>
    </lineage>
</organism>
<evidence type="ECO:0000256" key="12">
    <source>
        <dbReference type="ARBA" id="ARBA00047671"/>
    </source>
</evidence>
<dbReference type="AlphaFoldDB" id="A0A167SQG2"/>
<sequence>MAPRQLHFDHRNRLSQIWVPAPPVFLRDAKENEESHAKLVRAGFLRQAHPGVFHLLPLGLRVQDKVEALVDKHMKAIGASRVALSSISSAKLWERSGRLDSVASELFQLSDRKDVKYLLAPTHEEEITELVAQNVRSYRGLPLRLYQITRKYRDEMRPRHGILRSREFLMKDLYTFDASVEDALATYEQVRAAYARIFAELNVPVLAARASSGTMGGNLSHEYHLPASLGEDFVARCSHCGYTANTEVLQETKVNSIAGQTDTVSVPPPPPLAVKRVQVWRGITRDRRTLVSVWYAAEAVDPATGTTVTMADEDIDVHAVQAAGVPDLDASLENPIAAWNEVLAAAAAAVAATGAQLAHDPPQAPASTARPRLLNLVDGRLQRGTGAPPIDPFSWPGGSHYGARNPSPAGLFDIATVVADESGQPLRLSKVRTGDDCPACSAAGALTVERAIELGHTFYLGTRYTDALGVSVPGPSSPTSSSSASTTIVPYMGCYGLGVSRILGAVADHCADARGLNWPRAMAPYEVVVVAGAPLVHAAETVYDVLAEPAPTSDLSSSFRIADVLLDDRPHASLPYKLTDADLTGYPVVVVVGAAWRKSVGTDGGAAGHTEAAAVQHGLCEVQCRQLGVRENVPLRDLRANDCSMHAWLLLAPYLYANRRHITNDEAYRLLTASQSHDSAIGLCFHTVIVDPVRPLSDFVLPLVSPTVQFLVHLRIVPSVYAHFSAVELASLATLPNLGVLEIIELDTNPGICYGPEIEAWEWRLAMAQNRPDPHQVSDWLLGAWATLQQLQLPYQPAAWPFPALRILRLWGCRADMLTEMCLGYVTSFPSLAYFDVRAVRAHQRPPLPFWERVEEIGSAFGWLCQDMAVDVPPQDLHYDLNEAFRHL</sequence>
<evidence type="ECO:0000256" key="8">
    <source>
        <dbReference type="ARBA" id="ARBA00022840"/>
    </source>
</evidence>
<dbReference type="InterPro" id="IPR045864">
    <property type="entry name" value="aa-tRNA-synth_II/BPL/LPL"/>
</dbReference>
<comment type="catalytic activity">
    <reaction evidence="12">
        <text>tRNA(Pro) + L-proline + ATP = L-prolyl-tRNA(Pro) + AMP + diphosphate</text>
        <dbReference type="Rhea" id="RHEA:14305"/>
        <dbReference type="Rhea" id="RHEA-COMP:9700"/>
        <dbReference type="Rhea" id="RHEA-COMP:9702"/>
        <dbReference type="ChEBI" id="CHEBI:30616"/>
        <dbReference type="ChEBI" id="CHEBI:33019"/>
        <dbReference type="ChEBI" id="CHEBI:60039"/>
        <dbReference type="ChEBI" id="CHEBI:78442"/>
        <dbReference type="ChEBI" id="CHEBI:78532"/>
        <dbReference type="ChEBI" id="CHEBI:456215"/>
        <dbReference type="EC" id="6.1.1.15"/>
    </reaction>
</comment>
<feature type="domain" description="Aminoacyl-transfer RNA synthetases class-II family profile" evidence="13">
    <location>
        <begin position="46"/>
        <end position="524"/>
    </location>
</feature>
<dbReference type="PROSITE" id="PS50862">
    <property type="entry name" value="AA_TRNA_LIGASE_II"/>
    <property type="match status" value="1"/>
</dbReference>
<dbReference type="PRINTS" id="PR01046">
    <property type="entry name" value="TRNASYNTHPRO"/>
</dbReference>
<dbReference type="Gene3D" id="3.40.50.800">
    <property type="entry name" value="Anticodon-binding domain"/>
    <property type="match status" value="1"/>
</dbReference>
<dbReference type="EMBL" id="AZHD01000010">
    <property type="protein sequence ID" value="OAA59833.1"/>
    <property type="molecule type" value="Genomic_DNA"/>
</dbReference>
<evidence type="ECO:0000256" key="11">
    <source>
        <dbReference type="ARBA" id="ARBA00029731"/>
    </source>
</evidence>
<dbReference type="InterPro" id="IPR036621">
    <property type="entry name" value="Anticodon-bd_dom_sf"/>
</dbReference>
<dbReference type="GO" id="GO:0004827">
    <property type="term" value="F:proline-tRNA ligase activity"/>
    <property type="evidence" value="ECO:0007669"/>
    <property type="project" value="UniProtKB-EC"/>
</dbReference>
<evidence type="ECO:0000256" key="1">
    <source>
        <dbReference type="ARBA" id="ARBA00004496"/>
    </source>
</evidence>
<dbReference type="SUPFAM" id="SSF52954">
    <property type="entry name" value="Class II aaRS ABD-related"/>
    <property type="match status" value="1"/>
</dbReference>
<comment type="caution">
    <text evidence="14">The sequence shown here is derived from an EMBL/GenBank/DDBJ whole genome shotgun (WGS) entry which is preliminary data.</text>
</comment>
<evidence type="ECO:0000256" key="2">
    <source>
        <dbReference type="ARBA" id="ARBA00008226"/>
    </source>
</evidence>
<dbReference type="SUPFAM" id="SSF55681">
    <property type="entry name" value="Class II aaRS and biotin synthetases"/>
    <property type="match status" value="1"/>
</dbReference>
<evidence type="ECO:0000256" key="7">
    <source>
        <dbReference type="ARBA" id="ARBA00022741"/>
    </source>
</evidence>
<proteinExistence type="inferred from homology"/>
<comment type="subunit">
    <text evidence="3">Homodimer.</text>
</comment>
<keyword evidence="6" id="KW-0436">Ligase</keyword>
<name>A0A167SQG2_9HYPO</name>
<comment type="similarity">
    <text evidence="2">Belongs to the class-II aminoacyl-tRNA synthetase family.</text>
</comment>